<feature type="domain" description="Insertion element IS402-like" evidence="1">
    <location>
        <begin position="6"/>
        <end position="78"/>
    </location>
</feature>
<name>A0A127P5L6_9BURK</name>
<dbReference type="OrthoDB" id="9777326at2"/>
<sequence>MDDMDLREEHWQKLKPLLLGGDADPGATGRDNRLFLQAILWVVASRAKWSALPPEFGRWQTAYVRFMRWNQADIWRQLANCLSDDSELQRMLEAIVAFGDEYTRRASQRLTNKSNRDAYSSMLGKAARQKSCASIEENTIAGAGSNWVWLLNRR</sequence>
<evidence type="ECO:0000259" key="1">
    <source>
        <dbReference type="Pfam" id="PF13340"/>
    </source>
</evidence>
<dbReference type="AlphaFoldDB" id="A0A127P5L6"/>
<dbReference type="PANTHER" id="PTHR46637:SF1">
    <property type="entry name" value="BLL5188 PROTEIN"/>
    <property type="match status" value="1"/>
</dbReference>
<accession>A0A127P5L6</accession>
<reference evidence="2 3" key="1">
    <citation type="submission" date="2015-11" db="EMBL/GenBank/DDBJ databases">
        <title>Exploring the genomic traits of fungus-feeding bacterial genus Collimonas.</title>
        <authorList>
            <person name="Song C."/>
            <person name="Schmidt R."/>
            <person name="de Jager V."/>
            <person name="Krzyzanowska D."/>
            <person name="Jongedijk E."/>
            <person name="Cankar K."/>
            <person name="Beekwilder J."/>
            <person name="van Veen A."/>
            <person name="de Boer W."/>
            <person name="van Veen J.A."/>
            <person name="Garbeva P."/>
        </authorList>
    </citation>
    <scope>NUCLEOTIDE SEQUENCE [LARGE SCALE GENOMIC DNA]</scope>
    <source>
        <strain evidence="2 3">Ter6</strain>
    </source>
</reference>
<dbReference type="InterPro" id="IPR025161">
    <property type="entry name" value="IS402-like_dom"/>
</dbReference>
<dbReference type="EMBL" id="CP013232">
    <property type="protein sequence ID" value="AMO92945.1"/>
    <property type="molecule type" value="Genomic_DNA"/>
</dbReference>
<protein>
    <recommendedName>
        <fullName evidence="1">Insertion element IS402-like domain-containing protein</fullName>
    </recommendedName>
</protein>
<organism evidence="2">
    <name type="scientific">Collimonas fungivorans</name>
    <dbReference type="NCBI Taxonomy" id="158899"/>
    <lineage>
        <taxon>Bacteria</taxon>
        <taxon>Pseudomonadati</taxon>
        <taxon>Pseudomonadota</taxon>
        <taxon>Betaproteobacteria</taxon>
        <taxon>Burkholderiales</taxon>
        <taxon>Oxalobacteraceae</taxon>
        <taxon>Collimonas</taxon>
    </lineage>
</organism>
<evidence type="ECO:0000313" key="3">
    <source>
        <dbReference type="Proteomes" id="UP000072421"/>
    </source>
</evidence>
<dbReference type="PANTHER" id="PTHR46637">
    <property type="entry name" value="TIS1421-TRANSPOSASE PROTEIN A"/>
    <property type="match status" value="1"/>
</dbReference>
<dbReference type="InterPro" id="IPR052909">
    <property type="entry name" value="Transposase_6_like"/>
</dbReference>
<dbReference type="Pfam" id="PF13340">
    <property type="entry name" value="DUF4096"/>
    <property type="match status" value="1"/>
</dbReference>
<gene>
    <name evidence="2" type="ORF">CFter6_0214</name>
</gene>
<evidence type="ECO:0000313" key="2">
    <source>
        <dbReference type="EMBL" id="AMO92945.1"/>
    </source>
</evidence>
<dbReference type="PATRIC" id="fig|158899.10.peg.210"/>
<dbReference type="Proteomes" id="UP000072421">
    <property type="component" value="Chromosome"/>
</dbReference>
<proteinExistence type="predicted"/>